<evidence type="ECO:0000313" key="4">
    <source>
        <dbReference type="EMBL" id="MFD1124800.1"/>
    </source>
</evidence>
<feature type="transmembrane region" description="Helical" evidence="2">
    <location>
        <begin position="12"/>
        <end position="31"/>
    </location>
</feature>
<name>A0ABW3PR83_9LACO</name>
<reference evidence="5" key="1">
    <citation type="journal article" date="2019" name="Int. J. Syst. Evol. Microbiol.">
        <title>The Global Catalogue of Microorganisms (GCM) 10K type strain sequencing project: providing services to taxonomists for standard genome sequencing and annotation.</title>
        <authorList>
            <consortium name="The Broad Institute Genomics Platform"/>
            <consortium name="The Broad Institute Genome Sequencing Center for Infectious Disease"/>
            <person name="Wu L."/>
            <person name="Ma J."/>
        </authorList>
    </citation>
    <scope>NUCLEOTIDE SEQUENCE [LARGE SCALE GENOMIC DNA]</scope>
    <source>
        <strain evidence="5">CCUG 71848</strain>
    </source>
</reference>
<keyword evidence="2" id="KW-0812">Transmembrane</keyword>
<feature type="transmembrane region" description="Helical" evidence="2">
    <location>
        <begin position="37"/>
        <end position="55"/>
    </location>
</feature>
<dbReference type="GO" id="GO:0016787">
    <property type="term" value="F:hydrolase activity"/>
    <property type="evidence" value="ECO:0007669"/>
    <property type="project" value="UniProtKB-KW"/>
</dbReference>
<feature type="transmembrane region" description="Helical" evidence="2">
    <location>
        <begin position="75"/>
        <end position="94"/>
    </location>
</feature>
<evidence type="ECO:0000256" key="2">
    <source>
        <dbReference type="SAM" id="Phobius"/>
    </source>
</evidence>
<accession>A0ABW3PR83</accession>
<evidence type="ECO:0000256" key="1">
    <source>
        <dbReference type="ARBA" id="ARBA00009067"/>
    </source>
</evidence>
<gene>
    <name evidence="4" type="ORF">ACFQ22_05395</name>
</gene>
<protein>
    <submittedName>
        <fullName evidence="4">CPBP family intramembrane glutamic endopeptidase</fullName>
        <ecNumber evidence="4">3.4.-.-</ecNumber>
    </submittedName>
</protein>
<evidence type="ECO:0000313" key="5">
    <source>
        <dbReference type="Proteomes" id="UP001597156"/>
    </source>
</evidence>
<evidence type="ECO:0000259" key="3">
    <source>
        <dbReference type="Pfam" id="PF02517"/>
    </source>
</evidence>
<dbReference type="EC" id="3.4.-.-" evidence="4"/>
<sequence length="256" mass="28345">MPKSLSRSIWEVAGLVILLEILLFTIGYALADFKLTDAGFIAAQEIIFFIIFWVINALITKVKVSLVPTVPWRQIFILALPIYLVWIIGIVALVRGAKNLPLAIAAGIGAGIFEEFFYRGIILGILVKIFRNQSSKAHRIWYPVLITSILFGLGHMGNAMSQSLPNTLLQVLQAFSLGIIFAAIYLRSGSLFIPMLLHGSWDFSLTAINGGISSTNTVTFMAVVSGIIMDLILFLIGAYFLRSKKLQQIELHNFNK</sequence>
<dbReference type="InterPro" id="IPR003675">
    <property type="entry name" value="Rce1/LyrA-like_dom"/>
</dbReference>
<feature type="transmembrane region" description="Helical" evidence="2">
    <location>
        <begin position="139"/>
        <end position="156"/>
    </location>
</feature>
<keyword evidence="2" id="KW-0472">Membrane</keyword>
<keyword evidence="4" id="KW-0378">Hydrolase</keyword>
<proteinExistence type="inferred from homology"/>
<dbReference type="RefSeq" id="WP_121977576.1">
    <property type="nucleotide sequence ID" value="NZ_JBHTLH010000015.1"/>
</dbReference>
<feature type="transmembrane region" description="Helical" evidence="2">
    <location>
        <begin position="218"/>
        <end position="241"/>
    </location>
</feature>
<feature type="domain" description="CAAX prenyl protease 2/Lysostaphin resistance protein A-like" evidence="3">
    <location>
        <begin position="99"/>
        <end position="203"/>
    </location>
</feature>
<feature type="transmembrane region" description="Helical" evidence="2">
    <location>
        <begin position="100"/>
        <end position="127"/>
    </location>
</feature>
<organism evidence="4 5">
    <name type="scientific">Lentilactobacillus raoultii</name>
    <dbReference type="NCBI Taxonomy" id="1987503"/>
    <lineage>
        <taxon>Bacteria</taxon>
        <taxon>Bacillati</taxon>
        <taxon>Bacillota</taxon>
        <taxon>Bacilli</taxon>
        <taxon>Lactobacillales</taxon>
        <taxon>Lactobacillaceae</taxon>
        <taxon>Lentilactobacillus</taxon>
    </lineage>
</organism>
<dbReference type="EMBL" id="JBHTLH010000015">
    <property type="protein sequence ID" value="MFD1124800.1"/>
    <property type="molecule type" value="Genomic_DNA"/>
</dbReference>
<feature type="transmembrane region" description="Helical" evidence="2">
    <location>
        <begin position="168"/>
        <end position="186"/>
    </location>
</feature>
<comment type="similarity">
    <text evidence="1">Belongs to the UPF0177 family.</text>
</comment>
<comment type="caution">
    <text evidence="4">The sequence shown here is derived from an EMBL/GenBank/DDBJ whole genome shotgun (WGS) entry which is preliminary data.</text>
</comment>
<keyword evidence="5" id="KW-1185">Reference proteome</keyword>
<dbReference type="Pfam" id="PF02517">
    <property type="entry name" value="Rce1-like"/>
    <property type="match status" value="1"/>
</dbReference>
<dbReference type="Proteomes" id="UP001597156">
    <property type="component" value="Unassembled WGS sequence"/>
</dbReference>
<keyword evidence="2" id="KW-1133">Transmembrane helix</keyword>